<comment type="caution">
    <text evidence="1">The sequence shown here is derived from an EMBL/GenBank/DDBJ whole genome shotgun (WGS) entry which is preliminary data.</text>
</comment>
<evidence type="ECO:0000313" key="2">
    <source>
        <dbReference type="Proteomes" id="UP000460435"/>
    </source>
</evidence>
<gene>
    <name evidence="1" type="ORF">F7O44_28865</name>
</gene>
<accession>A0A7K3MF97</accession>
<organism evidence="1 2">
    <name type="scientific">Phytoactinopolyspora mesophila</name>
    <dbReference type="NCBI Taxonomy" id="2650750"/>
    <lineage>
        <taxon>Bacteria</taxon>
        <taxon>Bacillati</taxon>
        <taxon>Actinomycetota</taxon>
        <taxon>Actinomycetes</taxon>
        <taxon>Jiangellales</taxon>
        <taxon>Jiangellaceae</taxon>
        <taxon>Phytoactinopolyspora</taxon>
    </lineage>
</organism>
<name>A0A7K3MF97_9ACTN</name>
<evidence type="ECO:0000313" key="1">
    <source>
        <dbReference type="EMBL" id="NDL61088.1"/>
    </source>
</evidence>
<protein>
    <submittedName>
        <fullName evidence="1">Uncharacterized protein</fullName>
    </submittedName>
</protein>
<sequence length="215" mass="23847">MVELPANPLAIELSLTNQELWWQTKDDSDGVEYWRASADVWGLDPCPPDRRHVGLFRLAVVELNPERNLLDSLEVGEWEFEYIAETVLNLNDGTLVPELDAQISNGMQRMVILCGFELAEVWRGHGLAAPLIGATLGRFSETARLAVCRISPADFNGECPDRISAELTALRLGALLERVGFFLWKGVYVVDLNDRALADAGFGLFRQWGPCGGDC</sequence>
<dbReference type="Proteomes" id="UP000460435">
    <property type="component" value="Unassembled WGS sequence"/>
</dbReference>
<dbReference type="EMBL" id="WLZY01000018">
    <property type="protein sequence ID" value="NDL61088.1"/>
    <property type="molecule type" value="Genomic_DNA"/>
</dbReference>
<dbReference type="AlphaFoldDB" id="A0A7K3MF97"/>
<dbReference type="RefSeq" id="WP_162453805.1">
    <property type="nucleotide sequence ID" value="NZ_WLZY01000018.1"/>
</dbReference>
<proteinExistence type="predicted"/>
<reference evidence="1 2" key="1">
    <citation type="submission" date="2019-11" db="EMBL/GenBank/DDBJ databases">
        <authorList>
            <person name="Li X.-J."/>
            <person name="Feng X.-M."/>
        </authorList>
    </citation>
    <scope>NUCLEOTIDE SEQUENCE [LARGE SCALE GENOMIC DNA]</scope>
    <source>
        <strain evidence="1 2">XMNu-373</strain>
    </source>
</reference>
<keyword evidence="2" id="KW-1185">Reference proteome</keyword>